<feature type="binding site" evidence="5">
    <location>
        <position position="297"/>
    </location>
    <ligand>
        <name>substrate</name>
    </ligand>
</feature>
<gene>
    <name evidence="9" type="ORF">CEUTPL_LOCUS4651</name>
</gene>
<dbReference type="Pfam" id="PF20811">
    <property type="entry name" value="PARG_cat_N"/>
    <property type="match status" value="1"/>
</dbReference>
<dbReference type="InterPro" id="IPR007724">
    <property type="entry name" value="Poly_GlycHdrlase"/>
</dbReference>
<reference evidence="9" key="1">
    <citation type="submission" date="2022-01" db="EMBL/GenBank/DDBJ databases">
        <authorList>
            <person name="King R."/>
        </authorList>
    </citation>
    <scope>NUCLEOTIDE SEQUENCE</scope>
</reference>
<evidence type="ECO:0000256" key="4">
    <source>
        <dbReference type="PIRSR" id="PIRSR607724-1"/>
    </source>
</evidence>
<feature type="binding site" evidence="5">
    <location>
        <position position="311"/>
    </location>
    <ligand>
        <name>substrate</name>
    </ligand>
</feature>
<proteinExistence type="inferred from homology"/>
<dbReference type="OrthoDB" id="1937899at2759"/>
<sequence>MSKETSTTYKGTSIKDICNGKGHWSFPITPVNPSKYHYVLYNVPVNLQSPPEPFCAKDVALCDDDHVKMPNSEKNLFVVQEDNSNVIKERWKIINEALKKPIKNFEDFESAINEYNSNLPKFEALQYFFKEDLSQEESDSFFTDMLPNIISLALGLPELLPSGIPLLKQNRNRSLSMSQLQIACLLANAFLCTFPWKKSTAATYPGVNFISLFSAFARPKRNQCICEKLKSICNYFKRVTQNVPLGVVTFERKMIPRSNMPRWDTLDNNLGNTKIHITSEGTIEDNGLGFLQVDFANKNIGGGVLRYGCVQEEIRFVICPELIISRLFVEQLANGESVIITGAERYNNYTGYGDTYEWAGDCQDETPFDVYGRRKTTICVIDATRFDRPKDQFQSSMMIRELNKAYVGFSSREKHNLAPVATGNWGCGAFKGSKPLKILIQLMACSAANRNLVYYSFGDIELMENFSDFHLFLGKNQITIAQLWRFLCQFSIRGLSDDKLFSFIEQAYFDSKKQPTISHFFGKAATNPQPSTFKKDPKPIIVEKSPKEINMDIESPTTSTLSNLFEVTDETPSSEEIIPSSQPSSPKAKKLLKTKKSTKSHKDILNKLPKTDIMEIFDMLDGNANKSLSTSNSESPEIGVLSTFDKFSTKKNVESSTFDKFCTKTNNEALEEIVVIKEDREELMEVDVKDKGTDIKKKITDYFNKTSH</sequence>
<feature type="active site" evidence="4">
    <location>
        <position position="313"/>
    </location>
</feature>
<evidence type="ECO:0000256" key="1">
    <source>
        <dbReference type="ARBA" id="ARBA00009545"/>
    </source>
</evidence>
<dbReference type="GO" id="GO:0004649">
    <property type="term" value="F:poly(ADP-ribose) glycohydrolase activity"/>
    <property type="evidence" value="ECO:0007669"/>
    <property type="project" value="UniProtKB-EC"/>
</dbReference>
<dbReference type="GO" id="GO:0009225">
    <property type="term" value="P:nucleotide-sugar metabolic process"/>
    <property type="evidence" value="ECO:0007669"/>
    <property type="project" value="TreeGrafter"/>
</dbReference>
<evidence type="ECO:0000313" key="9">
    <source>
        <dbReference type="EMBL" id="CAG9764003.1"/>
    </source>
</evidence>
<dbReference type="InterPro" id="IPR046372">
    <property type="entry name" value="PARG_cat_C"/>
</dbReference>
<dbReference type="EC" id="3.2.1.143" evidence="2"/>
<keyword evidence="3" id="KW-0378">Hydrolase</keyword>
<evidence type="ECO:0000256" key="6">
    <source>
        <dbReference type="SAM" id="MobiDB-lite"/>
    </source>
</evidence>
<dbReference type="GO" id="GO:0005634">
    <property type="term" value="C:nucleus"/>
    <property type="evidence" value="ECO:0007669"/>
    <property type="project" value="TreeGrafter"/>
</dbReference>
<feature type="compositionally biased region" description="Low complexity" evidence="6">
    <location>
        <begin position="574"/>
        <end position="586"/>
    </location>
</feature>
<name>A0A9N9ML59_9CUCU</name>
<evidence type="ECO:0000313" key="10">
    <source>
        <dbReference type="Proteomes" id="UP001152799"/>
    </source>
</evidence>
<feature type="binding site" evidence="5">
    <location>
        <position position="352"/>
    </location>
    <ligand>
        <name>substrate</name>
    </ligand>
</feature>
<protein>
    <recommendedName>
        <fullName evidence="2">poly(ADP-ribose) glycohydrolase</fullName>
        <ecNumber evidence="2">3.2.1.143</ecNumber>
    </recommendedName>
</protein>
<feature type="active site" evidence="4">
    <location>
        <position position="294"/>
    </location>
</feature>
<dbReference type="AlphaFoldDB" id="A0A9N9ML59"/>
<comment type="similarity">
    <text evidence="1">Belongs to the poly(ADP-ribose) glycohydrolase family.</text>
</comment>
<dbReference type="Proteomes" id="UP001152799">
    <property type="component" value="Chromosome 2"/>
</dbReference>
<evidence type="ECO:0000256" key="2">
    <source>
        <dbReference type="ARBA" id="ARBA00012255"/>
    </source>
</evidence>
<dbReference type="EMBL" id="OU892278">
    <property type="protein sequence ID" value="CAG9764003.1"/>
    <property type="molecule type" value="Genomic_DNA"/>
</dbReference>
<dbReference type="GO" id="GO:0006282">
    <property type="term" value="P:regulation of DNA repair"/>
    <property type="evidence" value="ECO:0007669"/>
    <property type="project" value="InterPro"/>
</dbReference>
<evidence type="ECO:0000259" key="8">
    <source>
        <dbReference type="Pfam" id="PF20811"/>
    </source>
</evidence>
<evidence type="ECO:0000256" key="3">
    <source>
        <dbReference type="ARBA" id="ARBA00022801"/>
    </source>
</evidence>
<evidence type="ECO:0000256" key="5">
    <source>
        <dbReference type="PIRSR" id="PIRSR607724-2"/>
    </source>
</evidence>
<evidence type="ECO:0000259" key="7">
    <source>
        <dbReference type="Pfam" id="PF05028"/>
    </source>
</evidence>
<feature type="domain" description="PARG helical" evidence="8">
    <location>
        <begin position="133"/>
        <end position="252"/>
    </location>
</feature>
<dbReference type="GO" id="GO:0005737">
    <property type="term" value="C:cytoplasm"/>
    <property type="evidence" value="ECO:0007669"/>
    <property type="project" value="TreeGrafter"/>
</dbReference>
<feature type="active site" evidence="4">
    <location>
        <position position="312"/>
    </location>
</feature>
<dbReference type="Pfam" id="PF05028">
    <property type="entry name" value="PARG_cat_C"/>
    <property type="match status" value="1"/>
</dbReference>
<dbReference type="InterPro" id="IPR048362">
    <property type="entry name" value="PARG_helical"/>
</dbReference>
<feature type="region of interest" description="Disordered" evidence="6">
    <location>
        <begin position="572"/>
        <end position="593"/>
    </location>
</feature>
<organism evidence="9 10">
    <name type="scientific">Ceutorhynchus assimilis</name>
    <name type="common">cabbage seed weevil</name>
    <dbReference type="NCBI Taxonomy" id="467358"/>
    <lineage>
        <taxon>Eukaryota</taxon>
        <taxon>Metazoa</taxon>
        <taxon>Ecdysozoa</taxon>
        <taxon>Arthropoda</taxon>
        <taxon>Hexapoda</taxon>
        <taxon>Insecta</taxon>
        <taxon>Pterygota</taxon>
        <taxon>Neoptera</taxon>
        <taxon>Endopterygota</taxon>
        <taxon>Coleoptera</taxon>
        <taxon>Polyphaga</taxon>
        <taxon>Cucujiformia</taxon>
        <taxon>Curculionidae</taxon>
        <taxon>Ceutorhynchinae</taxon>
        <taxon>Ceutorhynchus</taxon>
    </lineage>
</organism>
<dbReference type="PANTHER" id="PTHR12837">
    <property type="entry name" value="POLY ADP-RIBOSE GLYCOHYDROLASE"/>
    <property type="match status" value="1"/>
</dbReference>
<accession>A0A9N9ML59</accession>
<dbReference type="GO" id="GO:1990966">
    <property type="term" value="P:ATP generation from poly-ADP-D-ribose"/>
    <property type="evidence" value="ECO:0007669"/>
    <property type="project" value="TreeGrafter"/>
</dbReference>
<dbReference type="PANTHER" id="PTHR12837:SF15">
    <property type="entry name" value="POLY(ADP-RIBOSE) GLYCOHYDROLASE"/>
    <property type="match status" value="1"/>
</dbReference>
<feature type="domain" description="PARG catalytic Macro" evidence="7">
    <location>
        <begin position="261"/>
        <end position="463"/>
    </location>
</feature>
<keyword evidence="10" id="KW-1185">Reference proteome</keyword>
<dbReference type="GO" id="GO:0005975">
    <property type="term" value="P:carbohydrate metabolic process"/>
    <property type="evidence" value="ECO:0007669"/>
    <property type="project" value="InterPro"/>
</dbReference>